<feature type="region of interest" description="Disordered" evidence="1">
    <location>
        <begin position="1"/>
        <end position="21"/>
    </location>
</feature>
<evidence type="ECO:0000313" key="2">
    <source>
        <dbReference type="EMBL" id="WVY91243.1"/>
    </source>
</evidence>
<accession>A0AAQ3RFR3</accession>
<reference evidence="2 3" key="1">
    <citation type="journal article" date="2023" name="Life. Sci Alliance">
        <title>Evolutionary insights into 3D genome organization and epigenetic landscape of Vigna mungo.</title>
        <authorList>
            <person name="Junaid A."/>
            <person name="Singh B."/>
            <person name="Bhatia S."/>
        </authorList>
    </citation>
    <scope>NUCLEOTIDE SEQUENCE [LARGE SCALE GENOMIC DNA]</scope>
    <source>
        <strain evidence="2">Urdbean</strain>
    </source>
</reference>
<gene>
    <name evidence="2" type="ORF">V8G54_036757</name>
</gene>
<proteinExistence type="predicted"/>
<sequence length="215" mass="22758">MVRTLGIGPCSTGGEVPTEGAELVKRPGPTNWRWRKLRRGRASTVGVADDGLGSKIVFGEASGGDHVIVLRVFVGGDKDGKALTNMNVKGVIDVLDNVGAFGLDKLDGMALDPEVKGVLETNVAYSVLVGLARNHGVKGFITSITLGCFAIDVDTLWDTNRATGVQEFPEDGVALCVPVTHENPVLILWISIWNGNQKTTEDSKATETTGCPVQS</sequence>
<evidence type="ECO:0000313" key="3">
    <source>
        <dbReference type="Proteomes" id="UP001374535"/>
    </source>
</evidence>
<keyword evidence="3" id="KW-1185">Reference proteome</keyword>
<organism evidence="2 3">
    <name type="scientific">Vigna mungo</name>
    <name type="common">Black gram</name>
    <name type="synonym">Phaseolus mungo</name>
    <dbReference type="NCBI Taxonomy" id="3915"/>
    <lineage>
        <taxon>Eukaryota</taxon>
        <taxon>Viridiplantae</taxon>
        <taxon>Streptophyta</taxon>
        <taxon>Embryophyta</taxon>
        <taxon>Tracheophyta</taxon>
        <taxon>Spermatophyta</taxon>
        <taxon>Magnoliopsida</taxon>
        <taxon>eudicotyledons</taxon>
        <taxon>Gunneridae</taxon>
        <taxon>Pentapetalae</taxon>
        <taxon>rosids</taxon>
        <taxon>fabids</taxon>
        <taxon>Fabales</taxon>
        <taxon>Fabaceae</taxon>
        <taxon>Papilionoideae</taxon>
        <taxon>50 kb inversion clade</taxon>
        <taxon>NPAAA clade</taxon>
        <taxon>indigoferoid/millettioid clade</taxon>
        <taxon>Phaseoleae</taxon>
        <taxon>Vigna</taxon>
    </lineage>
</organism>
<protein>
    <submittedName>
        <fullName evidence="2">Uncharacterized protein</fullName>
    </submittedName>
</protein>
<dbReference type="Proteomes" id="UP001374535">
    <property type="component" value="Chromosome 11"/>
</dbReference>
<name>A0AAQ3RFR3_VIGMU</name>
<dbReference type="EMBL" id="CP144690">
    <property type="protein sequence ID" value="WVY91243.1"/>
    <property type="molecule type" value="Genomic_DNA"/>
</dbReference>
<evidence type="ECO:0000256" key="1">
    <source>
        <dbReference type="SAM" id="MobiDB-lite"/>
    </source>
</evidence>
<dbReference type="AlphaFoldDB" id="A0AAQ3RFR3"/>